<evidence type="ECO:0000313" key="1">
    <source>
        <dbReference type="EMBL" id="TVU32646.1"/>
    </source>
</evidence>
<keyword evidence="2" id="KW-1185">Reference proteome</keyword>
<gene>
    <name evidence="1" type="ORF">EJB05_24387</name>
</gene>
<accession>A0A5J9V9I0</accession>
<reference evidence="1 2" key="1">
    <citation type="journal article" date="2019" name="Sci. Rep.">
        <title>A high-quality genome of Eragrostis curvula grass provides insights into Poaceae evolution and supports new strategies to enhance forage quality.</title>
        <authorList>
            <person name="Carballo J."/>
            <person name="Santos B.A.C.M."/>
            <person name="Zappacosta D."/>
            <person name="Garbus I."/>
            <person name="Selva J.P."/>
            <person name="Gallo C.A."/>
            <person name="Diaz A."/>
            <person name="Albertini E."/>
            <person name="Caccamo M."/>
            <person name="Echenique V."/>
        </authorList>
    </citation>
    <scope>NUCLEOTIDE SEQUENCE [LARGE SCALE GENOMIC DNA]</scope>
    <source>
        <strain evidence="2">cv. Victoria</strain>
        <tissue evidence="1">Leaf</tissue>
    </source>
</reference>
<dbReference type="EMBL" id="RWGY01000011">
    <property type="protein sequence ID" value="TVU32646.1"/>
    <property type="molecule type" value="Genomic_DNA"/>
</dbReference>
<proteinExistence type="predicted"/>
<dbReference type="Gramene" id="TVU32646">
    <property type="protein sequence ID" value="TVU32646"/>
    <property type="gene ID" value="EJB05_24387"/>
</dbReference>
<dbReference type="AlphaFoldDB" id="A0A5J9V9I0"/>
<feature type="non-terminal residue" evidence="1">
    <location>
        <position position="1"/>
    </location>
</feature>
<comment type="caution">
    <text evidence="1">The sequence shown here is derived from an EMBL/GenBank/DDBJ whole genome shotgun (WGS) entry which is preliminary data.</text>
</comment>
<dbReference type="Proteomes" id="UP000324897">
    <property type="component" value="Chromosome 1"/>
</dbReference>
<sequence length="173" mass="19544">MTSSSSSIKSRALQVEFPHGLLCCQPRPSMPPWIGISVPDDSTNELQPNFISRGVLCWHSRSRRLVHPNAVPIHHKMCLEVLYKISLDCNNWSPGATRIVFAMTPAPVSGSALHAPWNAQNFFMLSVCGHELASVFPLFHPTKCRDFLPDYLPRHCKHPQETVLREDHRGQQI</sequence>
<protein>
    <submittedName>
        <fullName evidence="1">Uncharacterized protein</fullName>
    </submittedName>
</protein>
<name>A0A5J9V9I0_9POAL</name>
<evidence type="ECO:0000313" key="2">
    <source>
        <dbReference type="Proteomes" id="UP000324897"/>
    </source>
</evidence>
<organism evidence="1 2">
    <name type="scientific">Eragrostis curvula</name>
    <name type="common">weeping love grass</name>
    <dbReference type="NCBI Taxonomy" id="38414"/>
    <lineage>
        <taxon>Eukaryota</taxon>
        <taxon>Viridiplantae</taxon>
        <taxon>Streptophyta</taxon>
        <taxon>Embryophyta</taxon>
        <taxon>Tracheophyta</taxon>
        <taxon>Spermatophyta</taxon>
        <taxon>Magnoliopsida</taxon>
        <taxon>Liliopsida</taxon>
        <taxon>Poales</taxon>
        <taxon>Poaceae</taxon>
        <taxon>PACMAD clade</taxon>
        <taxon>Chloridoideae</taxon>
        <taxon>Eragrostideae</taxon>
        <taxon>Eragrostidinae</taxon>
        <taxon>Eragrostis</taxon>
    </lineage>
</organism>